<dbReference type="EMBL" id="VXIV02000319">
    <property type="protein sequence ID" value="KAF6039000.1"/>
    <property type="molecule type" value="Genomic_DNA"/>
</dbReference>
<name>A0A7J7KJU7_BUGNE</name>
<evidence type="ECO:0000313" key="3">
    <source>
        <dbReference type="Proteomes" id="UP000593567"/>
    </source>
</evidence>
<keyword evidence="1" id="KW-0812">Transmembrane</keyword>
<protein>
    <submittedName>
        <fullName evidence="2">Uncharacterized protein</fullName>
    </submittedName>
</protein>
<gene>
    <name evidence="2" type="ORF">EB796_002700</name>
</gene>
<dbReference type="Proteomes" id="UP000593567">
    <property type="component" value="Unassembled WGS sequence"/>
</dbReference>
<dbReference type="AlphaFoldDB" id="A0A7J7KJU7"/>
<organism evidence="2 3">
    <name type="scientific">Bugula neritina</name>
    <name type="common">Brown bryozoan</name>
    <name type="synonym">Sertularia neritina</name>
    <dbReference type="NCBI Taxonomy" id="10212"/>
    <lineage>
        <taxon>Eukaryota</taxon>
        <taxon>Metazoa</taxon>
        <taxon>Spiralia</taxon>
        <taxon>Lophotrochozoa</taxon>
        <taxon>Bryozoa</taxon>
        <taxon>Gymnolaemata</taxon>
        <taxon>Cheilostomatida</taxon>
        <taxon>Flustrina</taxon>
        <taxon>Buguloidea</taxon>
        <taxon>Bugulidae</taxon>
        <taxon>Bugula</taxon>
    </lineage>
</organism>
<keyword evidence="1" id="KW-0472">Membrane</keyword>
<comment type="caution">
    <text evidence="2">The sequence shown here is derived from an EMBL/GenBank/DDBJ whole genome shotgun (WGS) entry which is preliminary data.</text>
</comment>
<feature type="transmembrane region" description="Helical" evidence="1">
    <location>
        <begin position="50"/>
        <end position="71"/>
    </location>
</feature>
<sequence>MLSFINTAKYVCSIYNPSRRFTPYILEEDFSCWFVTFTESYQDSSTSLEVIICFPFTLLTVMYFISITVIIPPMTQSSLHLAVLSTSAYSGRYEVVIQLLTDHSILFNQGSLFYWSFYCLLYVSTGKVGIEC</sequence>
<feature type="transmembrane region" description="Helical" evidence="1">
    <location>
        <begin position="112"/>
        <end position="130"/>
    </location>
</feature>
<proteinExistence type="predicted"/>
<reference evidence="2" key="1">
    <citation type="submission" date="2020-06" db="EMBL/GenBank/DDBJ databases">
        <title>Draft genome of Bugula neritina, a colonial animal packing powerful symbionts and potential medicines.</title>
        <authorList>
            <person name="Rayko M."/>
        </authorList>
    </citation>
    <scope>NUCLEOTIDE SEQUENCE [LARGE SCALE GENOMIC DNA]</scope>
    <source>
        <strain evidence="2">Kwan_BN1</strain>
    </source>
</reference>
<keyword evidence="1" id="KW-1133">Transmembrane helix</keyword>
<evidence type="ECO:0000313" key="2">
    <source>
        <dbReference type="EMBL" id="KAF6039000.1"/>
    </source>
</evidence>
<keyword evidence="3" id="KW-1185">Reference proteome</keyword>
<accession>A0A7J7KJU7</accession>
<evidence type="ECO:0000256" key="1">
    <source>
        <dbReference type="SAM" id="Phobius"/>
    </source>
</evidence>